<proteinExistence type="predicted"/>
<organism evidence="1 2">
    <name type="scientific">Tropicimonas omnivorans</name>
    <dbReference type="NCBI Taxonomy" id="3075590"/>
    <lineage>
        <taxon>Bacteria</taxon>
        <taxon>Pseudomonadati</taxon>
        <taxon>Pseudomonadota</taxon>
        <taxon>Alphaproteobacteria</taxon>
        <taxon>Rhodobacterales</taxon>
        <taxon>Roseobacteraceae</taxon>
        <taxon>Tropicimonas</taxon>
    </lineage>
</organism>
<name>A0ABU3DG94_9RHOB</name>
<dbReference type="RefSeq" id="WP_311690572.1">
    <property type="nucleotide sequence ID" value="NZ_JAVRHL010000002.1"/>
</dbReference>
<dbReference type="Pfam" id="PF13328">
    <property type="entry name" value="HD_4"/>
    <property type="match status" value="1"/>
</dbReference>
<keyword evidence="2" id="KW-1185">Reference proteome</keyword>
<dbReference type="PANTHER" id="PTHR46246">
    <property type="entry name" value="GUANOSINE-3',5'-BIS(DIPHOSPHATE) 3'-PYROPHOSPHOHYDROLASE MESH1"/>
    <property type="match status" value="1"/>
</dbReference>
<dbReference type="Gene3D" id="1.10.3210.10">
    <property type="entry name" value="Hypothetical protein af1432"/>
    <property type="match status" value="1"/>
</dbReference>
<evidence type="ECO:0000313" key="1">
    <source>
        <dbReference type="EMBL" id="MDT0682735.1"/>
    </source>
</evidence>
<dbReference type="EMBL" id="JAVRHL010000002">
    <property type="protein sequence ID" value="MDT0682735.1"/>
    <property type="molecule type" value="Genomic_DNA"/>
</dbReference>
<protein>
    <submittedName>
        <fullName evidence="1">HD domain-containing protein</fullName>
    </submittedName>
</protein>
<reference evidence="1 2" key="1">
    <citation type="submission" date="2023-09" db="EMBL/GenBank/DDBJ databases">
        <authorList>
            <person name="Rey-Velasco X."/>
        </authorList>
    </citation>
    <scope>NUCLEOTIDE SEQUENCE [LARGE SCALE GENOMIC DNA]</scope>
    <source>
        <strain evidence="1 2">F158</strain>
    </source>
</reference>
<comment type="caution">
    <text evidence="1">The sequence shown here is derived from an EMBL/GenBank/DDBJ whole genome shotgun (WGS) entry which is preliminary data.</text>
</comment>
<gene>
    <name evidence="1" type="ORF">RM543_08555</name>
</gene>
<dbReference type="PANTHER" id="PTHR46246:SF1">
    <property type="entry name" value="GUANOSINE-3',5'-BIS(DIPHOSPHATE) 3'-PYROPHOSPHOHYDROLASE MESH1"/>
    <property type="match status" value="1"/>
</dbReference>
<sequence length="191" mass="20929">MTDQTTLQRLTLAYVIAAETHSGQRRKGSDVTPYINHPAEVARLVSEHGTPDEVIAAVLHDTVEDGDVTLGDIRRDFGEAVADIVKALTNPPEWDGLSRAEMKDRQAEHMSDSTLPVKRVKIADQTSNVRDFFRNPGAWDEASAREYIDGAERVVDACRGTDALLEHLFDHAVAEARKANGLTAPRSGENA</sequence>
<dbReference type="Proteomes" id="UP001265259">
    <property type="component" value="Unassembled WGS sequence"/>
</dbReference>
<dbReference type="SUPFAM" id="SSF109604">
    <property type="entry name" value="HD-domain/PDEase-like"/>
    <property type="match status" value="1"/>
</dbReference>
<dbReference type="InterPro" id="IPR052194">
    <property type="entry name" value="MESH1"/>
</dbReference>
<accession>A0ABU3DG94</accession>
<evidence type="ECO:0000313" key="2">
    <source>
        <dbReference type="Proteomes" id="UP001265259"/>
    </source>
</evidence>